<comment type="caution">
    <text evidence="2">The sequence shown here is derived from an EMBL/GenBank/DDBJ whole genome shotgun (WGS) entry which is preliminary data.</text>
</comment>
<proteinExistence type="predicted"/>
<evidence type="ECO:0000259" key="1">
    <source>
        <dbReference type="Pfam" id="PF01850"/>
    </source>
</evidence>
<accession>A0A0F9DXH4</accession>
<reference evidence="2" key="1">
    <citation type="journal article" date="2015" name="Nature">
        <title>Complex archaea that bridge the gap between prokaryotes and eukaryotes.</title>
        <authorList>
            <person name="Spang A."/>
            <person name="Saw J.H."/>
            <person name="Jorgensen S.L."/>
            <person name="Zaremba-Niedzwiedzka K."/>
            <person name="Martijn J."/>
            <person name="Lind A.E."/>
            <person name="van Eijk R."/>
            <person name="Schleper C."/>
            <person name="Guy L."/>
            <person name="Ettema T.J."/>
        </authorList>
    </citation>
    <scope>NUCLEOTIDE SEQUENCE</scope>
</reference>
<dbReference type="PANTHER" id="PTHR42188">
    <property type="entry name" value="23S RRNA-SPECIFIC ENDONUCLEASE VAPC20"/>
    <property type="match status" value="1"/>
</dbReference>
<dbReference type="SUPFAM" id="SSF88723">
    <property type="entry name" value="PIN domain-like"/>
    <property type="match status" value="1"/>
</dbReference>
<dbReference type="InterPro" id="IPR039018">
    <property type="entry name" value="VapC20-like"/>
</dbReference>
<dbReference type="GO" id="GO:0004521">
    <property type="term" value="F:RNA endonuclease activity"/>
    <property type="evidence" value="ECO:0007669"/>
    <property type="project" value="InterPro"/>
</dbReference>
<dbReference type="Gene3D" id="3.40.50.1010">
    <property type="entry name" value="5'-nuclease"/>
    <property type="match status" value="1"/>
</dbReference>
<feature type="domain" description="PIN" evidence="1">
    <location>
        <begin position="8"/>
        <end position="133"/>
    </location>
</feature>
<dbReference type="Pfam" id="PF01850">
    <property type="entry name" value="PIN"/>
    <property type="match status" value="1"/>
</dbReference>
<dbReference type="EMBL" id="LAZR01027173">
    <property type="protein sequence ID" value="KKL66523.1"/>
    <property type="molecule type" value="Genomic_DNA"/>
</dbReference>
<gene>
    <name evidence="2" type="ORF">LCGC14_2144160</name>
</gene>
<dbReference type="InterPro" id="IPR029060">
    <property type="entry name" value="PIN-like_dom_sf"/>
</dbReference>
<dbReference type="AlphaFoldDB" id="A0A0F9DXH4"/>
<dbReference type="InterPro" id="IPR002716">
    <property type="entry name" value="PIN_dom"/>
</dbReference>
<organism evidence="2">
    <name type="scientific">marine sediment metagenome</name>
    <dbReference type="NCBI Taxonomy" id="412755"/>
    <lineage>
        <taxon>unclassified sequences</taxon>
        <taxon>metagenomes</taxon>
        <taxon>ecological metagenomes</taxon>
    </lineage>
</organism>
<evidence type="ECO:0000313" key="2">
    <source>
        <dbReference type="EMBL" id="KKL66523.1"/>
    </source>
</evidence>
<dbReference type="PANTHER" id="PTHR42188:SF1">
    <property type="entry name" value="23S RRNA-SPECIFIC ENDONUCLEASE VAPC20"/>
    <property type="match status" value="1"/>
</dbReference>
<name>A0A0F9DXH4_9ZZZZ</name>
<sequence>MISLSKKILVDSCVWIAAYYKQDKYHEKGKLFIEWLKSQRNVEIIIIDNIIIETLTFLRKKAKDPATVNEVANIFMEDDRIEVYITSEEAFYKGLEIFRKYKALSVVDSIIVVFYLNLNPDYLLSYDVRFNSYNEIIRFEEPQ</sequence>
<protein>
    <recommendedName>
        <fullName evidence="1">PIN domain-containing protein</fullName>
    </recommendedName>
</protein>
<dbReference type="GO" id="GO:0016075">
    <property type="term" value="P:rRNA catabolic process"/>
    <property type="evidence" value="ECO:0007669"/>
    <property type="project" value="TreeGrafter"/>
</dbReference>